<dbReference type="HOGENOM" id="CLU_2607255_0_0_1"/>
<dbReference type="EMBL" id="JEMT01007517">
    <property type="protein sequence ID" value="EXX78855.1"/>
    <property type="molecule type" value="Genomic_DNA"/>
</dbReference>
<evidence type="ECO:0000313" key="2">
    <source>
        <dbReference type="Proteomes" id="UP000022910"/>
    </source>
</evidence>
<protein>
    <submittedName>
        <fullName evidence="1">Uncharacterized protein</fullName>
    </submittedName>
</protein>
<sequence>MDGWCMMGCGWLMEAPRTPRWWWPGFVDDGWWMMDGGWWWFGWMEQGRDGTIDKPPLALTTLAASLSLGLLAAGSCRGR</sequence>
<reference evidence="1 2" key="1">
    <citation type="submission" date="2014-02" db="EMBL/GenBank/DDBJ databases">
        <title>Single nucleus genome sequencing reveals high similarity among nuclei of an endomycorrhizal fungus.</title>
        <authorList>
            <person name="Lin K."/>
            <person name="Geurts R."/>
            <person name="Zhang Z."/>
            <person name="Limpens E."/>
            <person name="Saunders D.G."/>
            <person name="Mu D."/>
            <person name="Pang E."/>
            <person name="Cao H."/>
            <person name="Cha H."/>
            <person name="Lin T."/>
            <person name="Zhou Q."/>
            <person name="Shang Y."/>
            <person name="Li Y."/>
            <person name="Ivanov S."/>
            <person name="Sharma T."/>
            <person name="Velzen R.V."/>
            <person name="Ruijter N.D."/>
            <person name="Aanen D.K."/>
            <person name="Win J."/>
            <person name="Kamoun S."/>
            <person name="Bisseling T."/>
            <person name="Huang S."/>
        </authorList>
    </citation>
    <scope>NUCLEOTIDE SEQUENCE [LARGE SCALE GENOMIC DNA]</scope>
    <source>
        <strain evidence="2">DAOM197198w</strain>
    </source>
</reference>
<comment type="caution">
    <text evidence="1">The sequence shown here is derived from an EMBL/GenBank/DDBJ whole genome shotgun (WGS) entry which is preliminary data.</text>
</comment>
<accession>A0A015KGS3</accession>
<evidence type="ECO:0000313" key="1">
    <source>
        <dbReference type="EMBL" id="EXX78855.1"/>
    </source>
</evidence>
<dbReference type="AlphaFoldDB" id="A0A015KGS3"/>
<proteinExistence type="predicted"/>
<name>A0A015KGS3_RHIIW</name>
<organism evidence="1 2">
    <name type="scientific">Rhizophagus irregularis (strain DAOM 197198w)</name>
    <name type="common">Glomus intraradices</name>
    <dbReference type="NCBI Taxonomy" id="1432141"/>
    <lineage>
        <taxon>Eukaryota</taxon>
        <taxon>Fungi</taxon>
        <taxon>Fungi incertae sedis</taxon>
        <taxon>Mucoromycota</taxon>
        <taxon>Glomeromycotina</taxon>
        <taxon>Glomeromycetes</taxon>
        <taxon>Glomerales</taxon>
        <taxon>Glomeraceae</taxon>
        <taxon>Rhizophagus</taxon>
    </lineage>
</organism>
<gene>
    <name evidence="1" type="ORF">RirG_011230</name>
</gene>
<dbReference type="Proteomes" id="UP000022910">
    <property type="component" value="Unassembled WGS sequence"/>
</dbReference>
<keyword evidence="2" id="KW-1185">Reference proteome</keyword>